<keyword evidence="10" id="KW-1185">Reference proteome</keyword>
<evidence type="ECO:0000259" key="8">
    <source>
        <dbReference type="Pfam" id="PF04290"/>
    </source>
</evidence>
<keyword evidence="4 7" id="KW-0812">Transmembrane</keyword>
<dbReference type="InterPro" id="IPR055348">
    <property type="entry name" value="DctQ"/>
</dbReference>
<accession>A0A1H3HSD3</accession>
<keyword evidence="3" id="KW-1003">Cell membrane</keyword>
<evidence type="ECO:0000256" key="5">
    <source>
        <dbReference type="ARBA" id="ARBA00022989"/>
    </source>
</evidence>
<dbReference type="Proteomes" id="UP000199170">
    <property type="component" value="Unassembled WGS sequence"/>
</dbReference>
<evidence type="ECO:0000256" key="1">
    <source>
        <dbReference type="ARBA" id="ARBA00004651"/>
    </source>
</evidence>
<dbReference type="GO" id="GO:0005886">
    <property type="term" value="C:plasma membrane"/>
    <property type="evidence" value="ECO:0007669"/>
    <property type="project" value="UniProtKB-SubCell"/>
</dbReference>
<proteinExistence type="predicted"/>
<dbReference type="RefSeq" id="WP_089767495.1">
    <property type="nucleotide sequence ID" value="NZ_FNPB01000008.1"/>
</dbReference>
<dbReference type="Pfam" id="PF04290">
    <property type="entry name" value="DctQ"/>
    <property type="match status" value="1"/>
</dbReference>
<feature type="domain" description="Tripartite ATP-independent periplasmic transporters DctQ component" evidence="8">
    <location>
        <begin position="21"/>
        <end position="150"/>
    </location>
</feature>
<feature type="transmembrane region" description="Helical" evidence="7">
    <location>
        <begin position="12"/>
        <end position="30"/>
    </location>
</feature>
<protein>
    <submittedName>
        <fullName evidence="9">TRAP-type C4-dicarboxylate transport system, small permease component</fullName>
    </submittedName>
</protein>
<keyword evidence="5 7" id="KW-1133">Transmembrane helix</keyword>
<feature type="transmembrane region" description="Helical" evidence="7">
    <location>
        <begin position="84"/>
        <end position="104"/>
    </location>
</feature>
<reference evidence="10" key="1">
    <citation type="submission" date="2016-10" db="EMBL/GenBank/DDBJ databases">
        <authorList>
            <person name="Varghese N."/>
            <person name="Submissions S."/>
        </authorList>
    </citation>
    <scope>NUCLEOTIDE SEQUENCE [LARGE SCALE GENOMIC DNA]</scope>
    <source>
        <strain evidence="10">CGMCC 1.10118</strain>
    </source>
</reference>
<gene>
    <name evidence="9" type="ORF">SAMN04487946_10815</name>
</gene>
<evidence type="ECO:0000313" key="10">
    <source>
        <dbReference type="Proteomes" id="UP000199170"/>
    </source>
</evidence>
<comment type="subcellular location">
    <subcellularLocation>
        <location evidence="1">Cell membrane</location>
        <topology evidence="1">Multi-pass membrane protein</topology>
    </subcellularLocation>
</comment>
<evidence type="ECO:0000256" key="2">
    <source>
        <dbReference type="ARBA" id="ARBA00022448"/>
    </source>
</evidence>
<dbReference type="OrthoDB" id="302429at2157"/>
<dbReference type="EMBL" id="FNPB01000008">
    <property type="protein sequence ID" value="SDY18135.1"/>
    <property type="molecule type" value="Genomic_DNA"/>
</dbReference>
<evidence type="ECO:0000256" key="4">
    <source>
        <dbReference type="ARBA" id="ARBA00022692"/>
    </source>
</evidence>
<feature type="transmembrane region" description="Helical" evidence="7">
    <location>
        <begin position="124"/>
        <end position="143"/>
    </location>
</feature>
<name>A0A1H3HSD3_9EURY</name>
<evidence type="ECO:0000256" key="3">
    <source>
        <dbReference type="ARBA" id="ARBA00022475"/>
    </source>
</evidence>
<dbReference type="STRING" id="660517.SAMN04487946_10815"/>
<keyword evidence="2" id="KW-0813">Transport</keyword>
<evidence type="ECO:0000256" key="7">
    <source>
        <dbReference type="SAM" id="Phobius"/>
    </source>
</evidence>
<organism evidence="9 10">
    <name type="scientific">Halobellus clavatus</name>
    <dbReference type="NCBI Taxonomy" id="660517"/>
    <lineage>
        <taxon>Archaea</taxon>
        <taxon>Methanobacteriati</taxon>
        <taxon>Methanobacteriota</taxon>
        <taxon>Stenosarchaea group</taxon>
        <taxon>Halobacteria</taxon>
        <taxon>Halobacteriales</taxon>
        <taxon>Haloferacaceae</taxon>
        <taxon>Halobellus</taxon>
    </lineage>
</organism>
<evidence type="ECO:0000313" key="9">
    <source>
        <dbReference type="EMBL" id="SDY18135.1"/>
    </source>
</evidence>
<evidence type="ECO:0000256" key="6">
    <source>
        <dbReference type="ARBA" id="ARBA00023136"/>
    </source>
</evidence>
<keyword evidence="6 7" id="KW-0472">Membrane</keyword>
<dbReference type="AlphaFoldDB" id="A0A1H3HSD3"/>
<sequence length="159" mass="17772">MASDWYDTATVALGVFLLNAMLVIGVIQVLNRYVDFSIELYWTYEVARTMLALMTILAIPYLFKRDADISFLPVLRRVTSQTDRFLLIRNVLMSGLSIVLVWSASLAYVTSGDTTLPTVSWFKIAWGYLFFGVAAAVLFVVVLSDTKRRLEAVLGGSDV</sequence>
<feature type="transmembrane region" description="Helical" evidence="7">
    <location>
        <begin position="42"/>
        <end position="63"/>
    </location>
</feature>